<evidence type="ECO:0008006" key="4">
    <source>
        <dbReference type="Google" id="ProtNLM"/>
    </source>
</evidence>
<sequence>MKIIKILILSFVAIVATSNLAYSQTASNALPKLEEVKTFKVKVKGVGCSADVKSIEENVQKLAGVSKCKSIKKGAVTTFEVTMSPSMVTEKQVFASIEDTPGCQDPKDRPYKVKQ</sequence>
<dbReference type="Proteomes" id="UP001156666">
    <property type="component" value="Unassembled WGS sequence"/>
</dbReference>
<keyword evidence="1" id="KW-0732">Signal</keyword>
<keyword evidence="3" id="KW-1185">Reference proteome</keyword>
<dbReference type="RefSeq" id="WP_235290992.1">
    <property type="nucleotide sequence ID" value="NZ_BSOH01000007.1"/>
</dbReference>
<comment type="caution">
    <text evidence="2">The sequence shown here is derived from an EMBL/GenBank/DDBJ whole genome shotgun (WGS) entry which is preliminary data.</text>
</comment>
<reference evidence="2" key="1">
    <citation type="journal article" date="2014" name="Int. J. Syst. Evol. Microbiol.">
        <title>Complete genome sequence of Corynebacterium casei LMG S-19264T (=DSM 44701T), isolated from a smear-ripened cheese.</title>
        <authorList>
            <consortium name="US DOE Joint Genome Institute (JGI-PGF)"/>
            <person name="Walter F."/>
            <person name="Albersmeier A."/>
            <person name="Kalinowski J."/>
            <person name="Ruckert C."/>
        </authorList>
    </citation>
    <scope>NUCLEOTIDE SEQUENCE</scope>
    <source>
        <strain evidence="2">NBRC 108769</strain>
    </source>
</reference>
<feature type="signal peptide" evidence="1">
    <location>
        <begin position="1"/>
        <end position="21"/>
    </location>
</feature>
<reference evidence="2" key="2">
    <citation type="submission" date="2023-01" db="EMBL/GenBank/DDBJ databases">
        <title>Draft genome sequence of Portibacter lacus strain NBRC 108769.</title>
        <authorList>
            <person name="Sun Q."/>
            <person name="Mori K."/>
        </authorList>
    </citation>
    <scope>NUCLEOTIDE SEQUENCE</scope>
    <source>
        <strain evidence="2">NBRC 108769</strain>
    </source>
</reference>
<accession>A0AA37SNE5</accession>
<dbReference type="Gene3D" id="3.30.70.100">
    <property type="match status" value="1"/>
</dbReference>
<dbReference type="EMBL" id="BSOH01000007">
    <property type="protein sequence ID" value="GLR16825.1"/>
    <property type="molecule type" value="Genomic_DNA"/>
</dbReference>
<organism evidence="2 3">
    <name type="scientific">Portibacter lacus</name>
    <dbReference type="NCBI Taxonomy" id="1099794"/>
    <lineage>
        <taxon>Bacteria</taxon>
        <taxon>Pseudomonadati</taxon>
        <taxon>Bacteroidota</taxon>
        <taxon>Saprospiria</taxon>
        <taxon>Saprospirales</taxon>
        <taxon>Haliscomenobacteraceae</taxon>
        <taxon>Portibacter</taxon>
    </lineage>
</organism>
<feature type="chain" id="PRO_5041380947" description="HMA domain-containing protein" evidence="1">
    <location>
        <begin position="22"/>
        <end position="115"/>
    </location>
</feature>
<evidence type="ECO:0000313" key="2">
    <source>
        <dbReference type="EMBL" id="GLR16825.1"/>
    </source>
</evidence>
<dbReference type="CDD" id="cd00371">
    <property type="entry name" value="HMA"/>
    <property type="match status" value="1"/>
</dbReference>
<protein>
    <recommendedName>
        <fullName evidence="4">HMA domain-containing protein</fullName>
    </recommendedName>
</protein>
<dbReference type="InterPro" id="IPR006121">
    <property type="entry name" value="HMA_dom"/>
</dbReference>
<evidence type="ECO:0000256" key="1">
    <source>
        <dbReference type="SAM" id="SignalP"/>
    </source>
</evidence>
<dbReference type="InterPro" id="IPR036163">
    <property type="entry name" value="HMA_dom_sf"/>
</dbReference>
<name>A0AA37SNE5_9BACT</name>
<dbReference type="SUPFAM" id="SSF55008">
    <property type="entry name" value="HMA, heavy metal-associated domain"/>
    <property type="match status" value="1"/>
</dbReference>
<proteinExistence type="predicted"/>
<dbReference type="GO" id="GO:0046872">
    <property type="term" value="F:metal ion binding"/>
    <property type="evidence" value="ECO:0007669"/>
    <property type="project" value="InterPro"/>
</dbReference>
<dbReference type="AlphaFoldDB" id="A0AA37SNE5"/>
<gene>
    <name evidence="2" type="ORF">GCM10007940_14400</name>
</gene>
<evidence type="ECO:0000313" key="3">
    <source>
        <dbReference type="Proteomes" id="UP001156666"/>
    </source>
</evidence>